<sequence>MSAVGVIIQARTGSTRLKNKILIPFYQDQGILEILIDKILHGLTGTPIVLATSTGEENDILADLAARKGINCFRGDEANVLKRFIEASRHYKITGAVRICADNPFLDAHYLSQLVNYAEAHEEFDYISFQLSDGRPTIRSHHGFFAEFVQLSALRKVQTVTTEPSYLEHVTNYIYENPADFNIKWLPAPSVVSNRLDIRLTIDTEDDFKSAQEILKLLGKAPLQISLNEIIDVVDRHPMLITKMEGQIKANEK</sequence>
<comment type="caution">
    <text evidence="1">The sequence shown here is derived from an EMBL/GenBank/DDBJ whole genome shotgun (WGS) entry which is preliminary data.</text>
</comment>
<dbReference type="SUPFAM" id="SSF53448">
    <property type="entry name" value="Nucleotide-diphospho-sugar transferases"/>
    <property type="match status" value="1"/>
</dbReference>
<dbReference type="PANTHER" id="PTHR42866">
    <property type="entry name" value="3-DEOXY-MANNO-OCTULOSONATE CYTIDYLYLTRANSFERASE"/>
    <property type="match status" value="1"/>
</dbReference>
<evidence type="ECO:0000313" key="2">
    <source>
        <dbReference type="Proteomes" id="UP001172083"/>
    </source>
</evidence>
<dbReference type="InterPro" id="IPR003329">
    <property type="entry name" value="Cytidylyl_trans"/>
</dbReference>
<dbReference type="Gene3D" id="3.90.550.10">
    <property type="entry name" value="Spore Coat Polysaccharide Biosynthesis Protein SpsA, Chain A"/>
    <property type="match status" value="1"/>
</dbReference>
<dbReference type="Proteomes" id="UP001172083">
    <property type="component" value="Unassembled WGS sequence"/>
</dbReference>
<evidence type="ECO:0008006" key="3">
    <source>
        <dbReference type="Google" id="ProtNLM"/>
    </source>
</evidence>
<accession>A0ABT8L8Y1</accession>
<name>A0ABT8L8Y1_9BACT</name>
<dbReference type="PANTHER" id="PTHR42866:SF1">
    <property type="entry name" value="SPORE COAT POLYSACCHARIDE BIOSYNTHESIS PROTEIN SPSF"/>
    <property type="match status" value="1"/>
</dbReference>
<keyword evidence="2" id="KW-1185">Reference proteome</keyword>
<proteinExistence type="predicted"/>
<dbReference type="EMBL" id="JAUJEB010000004">
    <property type="protein sequence ID" value="MDN5214215.1"/>
    <property type="molecule type" value="Genomic_DNA"/>
</dbReference>
<protein>
    <recommendedName>
        <fullName evidence="3">Acylneuraminate cytidylyltransferase</fullName>
    </recommendedName>
</protein>
<dbReference type="InterPro" id="IPR029044">
    <property type="entry name" value="Nucleotide-diphossugar_trans"/>
</dbReference>
<reference evidence="1" key="1">
    <citation type="submission" date="2023-06" db="EMBL/GenBank/DDBJ databases">
        <title>Genomic of Agaribacillus aureum.</title>
        <authorList>
            <person name="Wang G."/>
        </authorList>
    </citation>
    <scope>NUCLEOTIDE SEQUENCE</scope>
    <source>
        <strain evidence="1">BMA12</strain>
    </source>
</reference>
<evidence type="ECO:0000313" key="1">
    <source>
        <dbReference type="EMBL" id="MDN5214215.1"/>
    </source>
</evidence>
<dbReference type="RefSeq" id="WP_346759550.1">
    <property type="nucleotide sequence ID" value="NZ_JAUJEB010000004.1"/>
</dbReference>
<gene>
    <name evidence="1" type="ORF">QQ020_19210</name>
</gene>
<organism evidence="1 2">
    <name type="scientific">Agaribacillus aureus</name>
    <dbReference type="NCBI Taxonomy" id="3051825"/>
    <lineage>
        <taxon>Bacteria</taxon>
        <taxon>Pseudomonadati</taxon>
        <taxon>Bacteroidota</taxon>
        <taxon>Cytophagia</taxon>
        <taxon>Cytophagales</taxon>
        <taxon>Splendidivirgaceae</taxon>
        <taxon>Agaribacillus</taxon>
    </lineage>
</organism>
<dbReference type="Pfam" id="PF02348">
    <property type="entry name" value="CTP_transf_3"/>
    <property type="match status" value="1"/>
</dbReference>